<evidence type="ECO:0000313" key="2">
    <source>
        <dbReference type="Proteomes" id="UP000425960"/>
    </source>
</evidence>
<dbReference type="EMBL" id="AP021876">
    <property type="protein sequence ID" value="BBO81236.1"/>
    <property type="molecule type" value="Genomic_DNA"/>
</dbReference>
<dbReference type="AlphaFoldDB" id="A0A5K7ZJQ2"/>
<dbReference type="GO" id="GO:0006313">
    <property type="term" value="P:DNA transposition"/>
    <property type="evidence" value="ECO:0007669"/>
    <property type="project" value="InterPro"/>
</dbReference>
<dbReference type="Gene3D" id="1.10.1750.10">
    <property type="match status" value="1"/>
</dbReference>
<proteinExistence type="predicted"/>
<dbReference type="KEGG" id="dov:DSCO28_18020"/>
<organism evidence="1 2">
    <name type="scientific">Desulfosarcina ovata subsp. sediminis</name>
    <dbReference type="NCBI Taxonomy" id="885957"/>
    <lineage>
        <taxon>Bacteria</taxon>
        <taxon>Pseudomonadati</taxon>
        <taxon>Thermodesulfobacteriota</taxon>
        <taxon>Desulfobacteria</taxon>
        <taxon>Desulfobacterales</taxon>
        <taxon>Desulfosarcinaceae</taxon>
        <taxon>Desulfosarcina</taxon>
    </lineage>
</organism>
<dbReference type="SUPFAM" id="SSF48295">
    <property type="entry name" value="TrpR-like"/>
    <property type="match status" value="1"/>
</dbReference>
<accession>A0A5K7ZJQ2</accession>
<dbReference type="InterPro" id="IPR036515">
    <property type="entry name" value="Transposase_17_sf"/>
</dbReference>
<name>A0A5K7ZJQ2_9BACT</name>
<evidence type="ECO:0000313" key="1">
    <source>
        <dbReference type="EMBL" id="BBO81236.1"/>
    </source>
</evidence>
<reference evidence="1 2" key="1">
    <citation type="submission" date="2019-11" db="EMBL/GenBank/DDBJ databases">
        <title>Comparative genomics of hydrocarbon-degrading Desulfosarcina strains.</title>
        <authorList>
            <person name="Watanabe M."/>
            <person name="Kojima H."/>
            <person name="Fukui M."/>
        </authorList>
    </citation>
    <scope>NUCLEOTIDE SEQUENCE [LARGE SCALE GENOMIC DNA]</scope>
    <source>
        <strain evidence="1 2">28bB2T</strain>
    </source>
</reference>
<sequence length="222" mass="25019">MDMDTYAKELSRYIHLNPVRAKMVETPEVYNWSSYSFYIGKSKAPEWLNRDLILGYFDANALCAQKEYRKFVETGSDEAYRNPLEGVIGSTLLGSPEFVTFIKENFLPDQKPDNAVPALNELVDKICMQDIFNEVDTAFGNNSALGRNVKMFLCQRHTGERLKDIGACFGVGESAVCQAGRRLRNKMKTDKRLEGKIEKIEAKLTEKSGLPRKDASGSRGRG</sequence>
<dbReference type="Proteomes" id="UP000425960">
    <property type="component" value="Chromosome"/>
</dbReference>
<dbReference type="Gene3D" id="3.30.70.1290">
    <property type="entry name" value="Transposase IS200-like"/>
    <property type="match status" value="1"/>
</dbReference>
<dbReference type="InterPro" id="IPR010921">
    <property type="entry name" value="Trp_repressor/repl_initiator"/>
</dbReference>
<dbReference type="GO" id="GO:0004803">
    <property type="term" value="F:transposase activity"/>
    <property type="evidence" value="ECO:0007669"/>
    <property type="project" value="InterPro"/>
</dbReference>
<protein>
    <recommendedName>
        <fullName evidence="3">Chromosomal replication initiator DnaA C-terminal domain-containing protein</fullName>
    </recommendedName>
</protein>
<dbReference type="GO" id="GO:0043565">
    <property type="term" value="F:sequence-specific DNA binding"/>
    <property type="evidence" value="ECO:0007669"/>
    <property type="project" value="InterPro"/>
</dbReference>
<evidence type="ECO:0008006" key="3">
    <source>
        <dbReference type="Google" id="ProtNLM"/>
    </source>
</evidence>
<gene>
    <name evidence="1" type="ORF">DSCO28_18020</name>
</gene>